<keyword evidence="11 14" id="KW-0411">Iron-sulfur</keyword>
<comment type="caution">
    <text evidence="16">The sequence shown here is derived from an EMBL/GenBank/DDBJ whole genome shotgun (WGS) entry which is preliminary data.</text>
</comment>
<dbReference type="Proteomes" id="UP000187172">
    <property type="component" value="Unassembled WGS sequence"/>
</dbReference>
<keyword evidence="5 14" id="KW-0227">DNA damage</keyword>
<feature type="binding site" evidence="14">
    <location>
        <position position="1129"/>
    </location>
    <ligand>
        <name>[4Fe-4S] cluster</name>
        <dbReference type="ChEBI" id="CHEBI:49883"/>
    </ligand>
</feature>
<dbReference type="InterPro" id="IPR014140">
    <property type="entry name" value="DNA_helicase_suAddB"/>
</dbReference>
<dbReference type="Pfam" id="PF21445">
    <property type="entry name" value="ADDB_N"/>
    <property type="match status" value="1"/>
</dbReference>
<evidence type="ECO:0000256" key="3">
    <source>
        <dbReference type="ARBA" id="ARBA00022723"/>
    </source>
</evidence>
<dbReference type="InterPro" id="IPR049035">
    <property type="entry name" value="ADDB_N"/>
</dbReference>
<sequence>MSVHFLIGRSGSGKTTAILSEITSRLKVEPKGSPLILLVPEQGSFQAEHSLVSSGAVKGSVRAQVLSFRRLAYRVMQETGGSARVGISEEGKKMLLYKIIQRRKEELKLFGASGDQLGFIGKLNELYTELKRYCVDSAVLEEHLTQLTEQKAAAPILRYKLEDLWTVYRDFEQEISPLYIDDEDTLVTLAEGIRSSSYVKGADVWIDGFHGMTPQEYGVVRELMAHASSVTIVLTLDKPYHGSMQPHELDLFHPTATTYIKLRGMADELGIETNDSILPASDLPKFRLSPRLAHLERGYDRRIPWKGQEREQVQETEGISLYAAENRRTEVEGALREMLRLAREEGARYREMAVFVRNLGDYEHLVEPLFRDYGIPFFLDQKRSELHHPLVEFIRSALDVVRRNWRHEDVFRCIKSDLLLPLDGSLGREDMDVLENYALACGIQGYRWTDGRPWKAIPSLSLEENGGERRRSGEQLLSLMEHCRRVVSEPLLAFGKRVKKAGSAEELSTAVFRLLEEADIPEKLDLWSREALESGRPEAAREHRQLWDAVLELLDQIVEMMGTEKMAFELFAGILETGLSELKLGLVPPALDQVLVGNMDRTRTGGVKYAFLLGVNDGVIPAVFQDDGVLTEQERSLLSQTGMELAPGISRKLLDERFLIYNALTSASRHVWVSYPAADDEGKELLPSEVVRHVRKMFPGLPVRRLSAQPSAEQREEELLAYLSHPRQSLSHLIIQLRKWKQGAEIPQLWWDVYNWYIREREWKGPLDMLLRSLFYRNDTRQLEPQTSRRLYGAKIRTSVSRMERFVACPFSHFASHGLKLRERQLYRLQAPDIGQLFHAALTQMALRLQEQKRSWGSLTAEECRREAETTVERLAPMLQGEILMSSKRYGYISRKLKNIVSRASVILGEQARRGSFEPIGLELDFGPGKPLPPLTFSLENGTVMEVIGRIDRVDMAQGENGLLLRVIDYKSGQKDLRLHEIYYGLSLQMLTYLDVLLTYAEHWLGSKALPAGTLYFHVHDPILQSSNGLTMEQAAEELLKRFKMKGLLLADRDVISKMDASLDKGHSSILPVAVKSDGSFYSSASVATPEQWDTLLSSVRDNITRIGTRITEGDVDIEPYRIQQETACTFCPFKPVCQFDENVEGNHYHMLGKPNKSQVWEMMSSRQGGDAHDRN</sequence>
<dbReference type="AlphaFoldDB" id="A0A1R1EUD8"/>
<dbReference type="InterPro" id="IPR038726">
    <property type="entry name" value="PDDEXK_AddAB-type"/>
</dbReference>
<keyword evidence="10 14" id="KW-0408">Iron</keyword>
<keyword evidence="8 14" id="KW-0269">Exonuclease</keyword>
<dbReference type="SUPFAM" id="SSF52540">
    <property type="entry name" value="P-loop containing nucleoside triphosphate hydrolases"/>
    <property type="match status" value="1"/>
</dbReference>
<evidence type="ECO:0000256" key="14">
    <source>
        <dbReference type="HAMAP-Rule" id="MF_01452"/>
    </source>
</evidence>
<evidence type="ECO:0000256" key="13">
    <source>
        <dbReference type="ARBA" id="ARBA00023204"/>
    </source>
</evidence>
<evidence type="ECO:0000256" key="9">
    <source>
        <dbReference type="ARBA" id="ARBA00022840"/>
    </source>
</evidence>
<dbReference type="GO" id="GO:0003690">
    <property type="term" value="F:double-stranded DNA binding"/>
    <property type="evidence" value="ECO:0007669"/>
    <property type="project" value="UniProtKB-UniRule"/>
</dbReference>
<dbReference type="PANTHER" id="PTHR30591">
    <property type="entry name" value="RECBCD ENZYME SUBUNIT RECC"/>
    <property type="match status" value="1"/>
</dbReference>
<keyword evidence="12 14" id="KW-0238">DNA-binding</keyword>
<dbReference type="GO" id="GO:0004386">
    <property type="term" value="F:helicase activity"/>
    <property type="evidence" value="ECO:0007669"/>
    <property type="project" value="UniProtKB-KW"/>
</dbReference>
<evidence type="ECO:0000256" key="6">
    <source>
        <dbReference type="ARBA" id="ARBA00022801"/>
    </source>
</evidence>
<feature type="binding site" evidence="14">
    <location>
        <position position="809"/>
    </location>
    <ligand>
        <name>[4Fe-4S] cluster</name>
        <dbReference type="ChEBI" id="CHEBI:49883"/>
    </ligand>
</feature>
<dbReference type="GO" id="GO:0008409">
    <property type="term" value="F:5'-3' exonuclease activity"/>
    <property type="evidence" value="ECO:0007669"/>
    <property type="project" value="UniProtKB-UniRule"/>
</dbReference>
<organism evidence="16 17">
    <name type="scientific">Paenibacillus rhizosphaerae</name>
    <dbReference type="NCBI Taxonomy" id="297318"/>
    <lineage>
        <taxon>Bacteria</taxon>
        <taxon>Bacillati</taxon>
        <taxon>Bacillota</taxon>
        <taxon>Bacilli</taxon>
        <taxon>Bacillales</taxon>
        <taxon>Paenibacillaceae</taxon>
        <taxon>Paenibacillus</taxon>
    </lineage>
</organism>
<dbReference type="GO" id="GO:0046872">
    <property type="term" value="F:metal ion binding"/>
    <property type="evidence" value="ECO:0007669"/>
    <property type="project" value="UniProtKB-KW"/>
</dbReference>
<comment type="cofactor">
    <cofactor evidence="14">
        <name>Mg(2+)</name>
        <dbReference type="ChEBI" id="CHEBI:18420"/>
    </cofactor>
</comment>
<dbReference type="EMBL" id="MRTP01000002">
    <property type="protein sequence ID" value="OMF55398.1"/>
    <property type="molecule type" value="Genomic_DNA"/>
</dbReference>
<dbReference type="GO" id="GO:0005524">
    <property type="term" value="F:ATP binding"/>
    <property type="evidence" value="ECO:0007669"/>
    <property type="project" value="UniProtKB-UniRule"/>
</dbReference>
<evidence type="ECO:0000256" key="2">
    <source>
        <dbReference type="ARBA" id="ARBA00022722"/>
    </source>
</evidence>
<dbReference type="STRING" id="297318.BK138_11945"/>
<evidence type="ECO:0000256" key="7">
    <source>
        <dbReference type="ARBA" id="ARBA00022806"/>
    </source>
</evidence>
<dbReference type="InterPro" id="IPR014017">
    <property type="entry name" value="DNA_helicase_UvrD-like_C"/>
</dbReference>
<keyword evidence="2 14" id="KW-0540">Nuclease</keyword>
<evidence type="ECO:0000256" key="12">
    <source>
        <dbReference type="ARBA" id="ARBA00023125"/>
    </source>
</evidence>
<evidence type="ECO:0000313" key="17">
    <source>
        <dbReference type="Proteomes" id="UP000187172"/>
    </source>
</evidence>
<feature type="binding site" evidence="14">
    <location>
        <position position="1132"/>
    </location>
    <ligand>
        <name>[4Fe-4S] cluster</name>
        <dbReference type="ChEBI" id="CHEBI:49883"/>
    </ligand>
</feature>
<evidence type="ECO:0000256" key="4">
    <source>
        <dbReference type="ARBA" id="ARBA00022741"/>
    </source>
</evidence>
<keyword evidence="6 14" id="KW-0378">Hydrolase</keyword>
<evidence type="ECO:0000256" key="10">
    <source>
        <dbReference type="ARBA" id="ARBA00023004"/>
    </source>
</evidence>
<dbReference type="GO" id="GO:0051539">
    <property type="term" value="F:4 iron, 4 sulfur cluster binding"/>
    <property type="evidence" value="ECO:0007669"/>
    <property type="project" value="UniProtKB-KW"/>
</dbReference>
<protein>
    <recommendedName>
        <fullName evidence="14">ATP-dependent helicase/deoxyribonuclease subunit B</fullName>
        <ecNumber evidence="14">3.1.-.-</ecNumber>
    </recommendedName>
    <alternativeName>
        <fullName evidence="14">ATP-dependent helicase/nuclease subunit AddB</fullName>
    </alternativeName>
</protein>
<evidence type="ECO:0000313" key="16">
    <source>
        <dbReference type="EMBL" id="OMF55398.1"/>
    </source>
</evidence>
<evidence type="ECO:0000256" key="11">
    <source>
        <dbReference type="ARBA" id="ARBA00023014"/>
    </source>
</evidence>
<dbReference type="RefSeq" id="WP_076169793.1">
    <property type="nucleotide sequence ID" value="NZ_MRTP01000002.1"/>
</dbReference>
<evidence type="ECO:0000256" key="5">
    <source>
        <dbReference type="ARBA" id="ARBA00022763"/>
    </source>
</evidence>
<feature type="binding site" evidence="14">
    <location>
        <position position="1138"/>
    </location>
    <ligand>
        <name>[4Fe-4S] cluster</name>
        <dbReference type="ChEBI" id="CHEBI:49883"/>
    </ligand>
</feature>
<dbReference type="HAMAP" id="MF_01452">
    <property type="entry name" value="AddB_type1"/>
    <property type="match status" value="1"/>
</dbReference>
<dbReference type="Gene3D" id="3.40.50.300">
    <property type="entry name" value="P-loop containing nucleotide triphosphate hydrolases"/>
    <property type="match status" value="3"/>
</dbReference>
<dbReference type="Gene3D" id="6.10.140.1030">
    <property type="match status" value="1"/>
</dbReference>
<comment type="miscellaneous">
    <text evidence="14">Despite having conserved helicase domains, this subunit does not have helicase activity.</text>
</comment>
<comment type="similarity">
    <text evidence="14">Belongs to the helicase family. AddB/RexB type 1 subfamily.</text>
</comment>
<dbReference type="Pfam" id="PF12705">
    <property type="entry name" value="PDDEXK_1"/>
    <property type="match status" value="1"/>
</dbReference>
<dbReference type="PANTHER" id="PTHR30591:SF1">
    <property type="entry name" value="RECBCD ENZYME SUBUNIT RECC"/>
    <property type="match status" value="1"/>
</dbReference>
<keyword evidence="7 14" id="KW-0347">Helicase</keyword>
<reference evidence="16 17" key="1">
    <citation type="submission" date="2016-11" db="EMBL/GenBank/DDBJ databases">
        <title>Paenibacillus species isolates.</title>
        <authorList>
            <person name="Beno S.M."/>
        </authorList>
    </citation>
    <scope>NUCLEOTIDE SEQUENCE [LARGE SCALE GENOMIC DNA]</scope>
    <source>
        <strain evidence="16 17">FSL R5-0378</strain>
    </source>
</reference>
<keyword evidence="13 14" id="KW-0234">DNA repair</keyword>
<evidence type="ECO:0000256" key="8">
    <source>
        <dbReference type="ARBA" id="ARBA00022839"/>
    </source>
</evidence>
<evidence type="ECO:0000256" key="1">
    <source>
        <dbReference type="ARBA" id="ARBA00022485"/>
    </source>
</evidence>
<evidence type="ECO:0000259" key="15">
    <source>
        <dbReference type="PROSITE" id="PS51217"/>
    </source>
</evidence>
<comment type="subunit">
    <text evidence="14">Heterodimer of AddA and AddB.</text>
</comment>
<feature type="domain" description="UvrD-like helicase C-terminal" evidence="15">
    <location>
        <begin position="288"/>
        <end position="592"/>
    </location>
</feature>
<proteinExistence type="inferred from homology"/>
<name>A0A1R1EUD8_9BACL</name>
<keyword evidence="4 14" id="KW-0547">Nucleotide-binding</keyword>
<gene>
    <name evidence="14" type="primary">addB</name>
    <name evidence="16" type="ORF">BK138_11945</name>
</gene>
<keyword evidence="17" id="KW-1185">Reference proteome</keyword>
<dbReference type="NCBIfam" id="TIGR02773">
    <property type="entry name" value="addB_Gpos"/>
    <property type="match status" value="1"/>
</dbReference>
<dbReference type="PROSITE" id="PS51217">
    <property type="entry name" value="UVRD_HELICASE_CTER"/>
    <property type="match status" value="1"/>
</dbReference>
<comment type="function">
    <text evidence="14">The heterodimer acts as both an ATP-dependent DNA helicase and an ATP-dependent, dual-direction single-stranded exonuclease. Recognizes the chi site generating a DNA molecule suitable for the initiation of homologous recombination. The AddB subunit has 5' -&gt; 3' nuclease activity but not helicase activity.</text>
</comment>
<dbReference type="GO" id="GO:0000724">
    <property type="term" value="P:double-strand break repair via homologous recombination"/>
    <property type="evidence" value="ECO:0007669"/>
    <property type="project" value="UniProtKB-UniRule"/>
</dbReference>
<keyword evidence="1 14" id="KW-0004">4Fe-4S</keyword>
<comment type="cofactor">
    <cofactor evidence="14">
        <name>[4Fe-4S] cluster</name>
        <dbReference type="ChEBI" id="CHEBI:49883"/>
    </cofactor>
    <text evidence="14">Binds 1 [4Fe-4S] cluster.</text>
</comment>
<keyword evidence="9 14" id="KW-0067">ATP-binding</keyword>
<keyword evidence="3 14" id="KW-0479">Metal-binding</keyword>
<dbReference type="InterPro" id="IPR027417">
    <property type="entry name" value="P-loop_NTPase"/>
</dbReference>
<accession>A0A1R1EUD8</accession>
<dbReference type="EC" id="3.1.-.-" evidence="14"/>